<dbReference type="InterPro" id="IPR051678">
    <property type="entry name" value="AGP_Transferase"/>
</dbReference>
<proteinExistence type="predicted"/>
<evidence type="ECO:0000313" key="2">
    <source>
        <dbReference type="EMBL" id="GAA1421406.1"/>
    </source>
</evidence>
<dbReference type="Proteomes" id="UP001501266">
    <property type="component" value="Unassembled WGS sequence"/>
</dbReference>
<dbReference type="InterPro" id="IPR002575">
    <property type="entry name" value="Aminoglycoside_PTrfase"/>
</dbReference>
<dbReference type="InterPro" id="IPR011009">
    <property type="entry name" value="Kinase-like_dom_sf"/>
</dbReference>
<comment type="caution">
    <text evidence="2">The sequence shown here is derived from an EMBL/GenBank/DDBJ whole genome shotgun (WGS) entry which is preliminary data.</text>
</comment>
<reference evidence="3" key="1">
    <citation type="journal article" date="2019" name="Int. J. Syst. Evol. Microbiol.">
        <title>The Global Catalogue of Microorganisms (GCM) 10K type strain sequencing project: providing services to taxonomists for standard genome sequencing and annotation.</title>
        <authorList>
            <consortium name="The Broad Institute Genomics Platform"/>
            <consortium name="The Broad Institute Genome Sequencing Center for Infectious Disease"/>
            <person name="Wu L."/>
            <person name="Ma J."/>
        </authorList>
    </citation>
    <scope>NUCLEOTIDE SEQUENCE [LARGE SCALE GENOMIC DNA]</scope>
    <source>
        <strain evidence="3">JCM 12398</strain>
    </source>
</reference>
<dbReference type="Gene3D" id="3.90.1200.10">
    <property type="match status" value="1"/>
</dbReference>
<feature type="domain" description="Aminoglycoside phosphotransferase" evidence="1">
    <location>
        <begin position="32"/>
        <end position="199"/>
    </location>
</feature>
<name>A0ABP4JGK5_9MICO</name>
<dbReference type="Pfam" id="PF01636">
    <property type="entry name" value="APH"/>
    <property type="match status" value="1"/>
</dbReference>
<protein>
    <recommendedName>
        <fullName evidence="1">Aminoglycoside phosphotransferase domain-containing protein</fullName>
    </recommendedName>
</protein>
<dbReference type="SUPFAM" id="SSF56112">
    <property type="entry name" value="Protein kinase-like (PK-like)"/>
    <property type="match status" value="1"/>
</dbReference>
<dbReference type="RefSeq" id="WP_343918475.1">
    <property type="nucleotide sequence ID" value="NZ_BAAAKK010000003.1"/>
</dbReference>
<organism evidence="2 3">
    <name type="scientific">Agrococcus citreus</name>
    <dbReference type="NCBI Taxonomy" id="84643"/>
    <lineage>
        <taxon>Bacteria</taxon>
        <taxon>Bacillati</taxon>
        <taxon>Actinomycetota</taxon>
        <taxon>Actinomycetes</taxon>
        <taxon>Micrococcales</taxon>
        <taxon>Microbacteriaceae</taxon>
        <taxon>Agrococcus</taxon>
    </lineage>
</organism>
<evidence type="ECO:0000259" key="1">
    <source>
        <dbReference type="Pfam" id="PF01636"/>
    </source>
</evidence>
<gene>
    <name evidence="2" type="ORF">GCM10009640_12320</name>
</gene>
<dbReference type="EMBL" id="BAAAKK010000003">
    <property type="protein sequence ID" value="GAA1421406.1"/>
    <property type="molecule type" value="Genomic_DNA"/>
</dbReference>
<dbReference type="PANTHER" id="PTHR21310">
    <property type="entry name" value="AMINOGLYCOSIDE PHOSPHOTRANSFERASE-RELATED-RELATED"/>
    <property type="match status" value="1"/>
</dbReference>
<accession>A0ABP4JGK5</accession>
<keyword evidence="3" id="KW-1185">Reference proteome</keyword>
<sequence length="233" mass="25231">MRQGASGHVRLVQCGRRTLVEKRLPDPLGHDTEALALRTLAGSGLHVPELVEVAPGSILMTRMPGERLDEVHPDVRLDGLRASAALLRRLHGIEPPAELPAAPDDARTIRRYVDAGGPPLPLTIPPATPAVFCHGDWGDGNLLAVDGRITAVLDWEKAHLGDPLRELAGAAWGAARKDPRSFDAIAEGYGADPDALRPWVPIHAARLWLWFAEMGPPEHLDQLTAELLAWHDA</sequence>
<evidence type="ECO:0000313" key="3">
    <source>
        <dbReference type="Proteomes" id="UP001501266"/>
    </source>
</evidence>